<keyword evidence="2" id="KW-1185">Reference proteome</keyword>
<organism evidence="1 2">
    <name type="scientific">Caerostris extrusa</name>
    <name type="common">Bark spider</name>
    <name type="synonym">Caerostris bankana</name>
    <dbReference type="NCBI Taxonomy" id="172846"/>
    <lineage>
        <taxon>Eukaryota</taxon>
        <taxon>Metazoa</taxon>
        <taxon>Ecdysozoa</taxon>
        <taxon>Arthropoda</taxon>
        <taxon>Chelicerata</taxon>
        <taxon>Arachnida</taxon>
        <taxon>Araneae</taxon>
        <taxon>Araneomorphae</taxon>
        <taxon>Entelegynae</taxon>
        <taxon>Araneoidea</taxon>
        <taxon>Araneidae</taxon>
        <taxon>Caerostris</taxon>
    </lineage>
</organism>
<dbReference type="EMBL" id="BPLR01020444">
    <property type="protein sequence ID" value="GIX78869.1"/>
    <property type="molecule type" value="Genomic_DNA"/>
</dbReference>
<sequence>MGLLACTTSPVQTELTKESGFRFSSGQMLDFQSDEAQFEIGENNASKLRQAVFLGNFAFHPLSAWLKTKPTSCPILCKTQ</sequence>
<dbReference type="Proteomes" id="UP001054945">
    <property type="component" value="Unassembled WGS sequence"/>
</dbReference>
<protein>
    <submittedName>
        <fullName evidence="1">Uncharacterized protein</fullName>
    </submittedName>
</protein>
<accession>A0AAV4N626</accession>
<evidence type="ECO:0000313" key="1">
    <source>
        <dbReference type="EMBL" id="GIX78869.1"/>
    </source>
</evidence>
<evidence type="ECO:0000313" key="2">
    <source>
        <dbReference type="Proteomes" id="UP001054945"/>
    </source>
</evidence>
<dbReference type="AlphaFoldDB" id="A0AAV4N626"/>
<reference evidence="1 2" key="1">
    <citation type="submission" date="2021-06" db="EMBL/GenBank/DDBJ databases">
        <title>Caerostris extrusa draft genome.</title>
        <authorList>
            <person name="Kono N."/>
            <person name="Arakawa K."/>
        </authorList>
    </citation>
    <scope>NUCLEOTIDE SEQUENCE [LARGE SCALE GENOMIC DNA]</scope>
</reference>
<name>A0AAV4N626_CAEEX</name>
<gene>
    <name evidence="1" type="ORF">CEXT_804161</name>
</gene>
<proteinExistence type="predicted"/>
<comment type="caution">
    <text evidence="1">The sequence shown here is derived from an EMBL/GenBank/DDBJ whole genome shotgun (WGS) entry which is preliminary data.</text>
</comment>